<feature type="non-terminal residue" evidence="1">
    <location>
        <position position="111"/>
    </location>
</feature>
<sequence>MGLCHDFNLFLDNHEEIRGLIDLTYVVADIGRQNMPNFQLNNYPPPFSPVNASTQFMGSNYVWVFNGVGGMGRAQKLVGWIQALVTGVRLFVFSTNSPAQYVLVISWLIRN</sequence>
<organism evidence="1 2">
    <name type="scientific">Funneliformis geosporum</name>
    <dbReference type="NCBI Taxonomy" id="1117311"/>
    <lineage>
        <taxon>Eukaryota</taxon>
        <taxon>Fungi</taxon>
        <taxon>Fungi incertae sedis</taxon>
        <taxon>Mucoromycota</taxon>
        <taxon>Glomeromycotina</taxon>
        <taxon>Glomeromycetes</taxon>
        <taxon>Glomerales</taxon>
        <taxon>Glomeraceae</taxon>
        <taxon>Funneliformis</taxon>
    </lineage>
</organism>
<feature type="non-terminal residue" evidence="1">
    <location>
        <position position="1"/>
    </location>
</feature>
<name>A0A9W4X1X9_9GLOM</name>
<keyword evidence="2" id="KW-1185">Reference proteome</keyword>
<dbReference type="AlphaFoldDB" id="A0A9W4X1X9"/>
<proteinExistence type="predicted"/>
<dbReference type="OrthoDB" id="2368109at2759"/>
<dbReference type="Proteomes" id="UP001153678">
    <property type="component" value="Unassembled WGS sequence"/>
</dbReference>
<accession>A0A9W4X1X9</accession>
<protein>
    <submittedName>
        <fullName evidence="1">10079_t:CDS:1</fullName>
    </submittedName>
</protein>
<dbReference type="EMBL" id="CAMKVN010002294">
    <property type="protein sequence ID" value="CAI2180460.1"/>
    <property type="molecule type" value="Genomic_DNA"/>
</dbReference>
<evidence type="ECO:0000313" key="2">
    <source>
        <dbReference type="Proteomes" id="UP001153678"/>
    </source>
</evidence>
<evidence type="ECO:0000313" key="1">
    <source>
        <dbReference type="EMBL" id="CAI2180460.1"/>
    </source>
</evidence>
<comment type="caution">
    <text evidence="1">The sequence shown here is derived from an EMBL/GenBank/DDBJ whole genome shotgun (WGS) entry which is preliminary data.</text>
</comment>
<gene>
    <name evidence="1" type="ORF">FWILDA_LOCUS9592</name>
</gene>
<reference evidence="1" key="1">
    <citation type="submission" date="2022-08" db="EMBL/GenBank/DDBJ databases">
        <authorList>
            <person name="Kallberg Y."/>
            <person name="Tangrot J."/>
            <person name="Rosling A."/>
        </authorList>
    </citation>
    <scope>NUCLEOTIDE SEQUENCE</scope>
    <source>
        <strain evidence="1">Wild A</strain>
    </source>
</reference>